<reference evidence="2" key="1">
    <citation type="submission" date="2016-10" db="EMBL/GenBank/DDBJ databases">
        <authorList>
            <person name="Varghese N."/>
            <person name="Submissions S."/>
        </authorList>
    </citation>
    <scope>NUCLEOTIDE SEQUENCE [LARGE SCALE GENOMIC DNA]</scope>
    <source>
        <strain evidence="2">PL19</strain>
    </source>
</reference>
<evidence type="ECO:0000313" key="2">
    <source>
        <dbReference type="Proteomes" id="UP000198928"/>
    </source>
</evidence>
<dbReference type="AlphaFoldDB" id="A0A1I3YII6"/>
<dbReference type="OrthoDB" id="5196292at2"/>
<gene>
    <name evidence="1" type="ORF">SAMN05192584_10562</name>
</gene>
<evidence type="ECO:0000313" key="1">
    <source>
        <dbReference type="EMBL" id="SFK31081.1"/>
    </source>
</evidence>
<protein>
    <submittedName>
        <fullName evidence="1">Peptidase inhibitor family I36</fullName>
    </submittedName>
</protein>
<dbReference type="Pfam" id="PF03995">
    <property type="entry name" value="Inhibitor_I36"/>
    <property type="match status" value="1"/>
</dbReference>
<dbReference type="EMBL" id="FOSG01000005">
    <property type="protein sequence ID" value="SFK31081.1"/>
    <property type="molecule type" value="Genomic_DNA"/>
</dbReference>
<name>A0A1I3YII6_9ACTN</name>
<dbReference type="Proteomes" id="UP000198928">
    <property type="component" value="Unassembled WGS sequence"/>
</dbReference>
<organism evidence="1 2">
    <name type="scientific">Streptomyces pini</name>
    <dbReference type="NCBI Taxonomy" id="1520580"/>
    <lineage>
        <taxon>Bacteria</taxon>
        <taxon>Bacillati</taxon>
        <taxon>Actinomycetota</taxon>
        <taxon>Actinomycetes</taxon>
        <taxon>Kitasatosporales</taxon>
        <taxon>Streptomycetaceae</taxon>
        <taxon>Streptomyces</taxon>
    </lineage>
</organism>
<accession>A0A1I3YII6</accession>
<proteinExistence type="predicted"/>
<sequence length="166" mass="18181">MRHVHRTRRTRSTCTHSIRTHSIRAHGIRAHGIRAHRGHRARRAALTALLTAAAAVLTALTPQTAVSAAVPAPRLGECAAGELCLWERVDFKGPRRTHELADTDIESCVPLPRGASVASLANRTGRPVTAYQSAECAETGEFDTYPSGSWAPRTDYRVRAVKIWEN</sequence>
<keyword evidence="2" id="KW-1185">Reference proteome</keyword>